<dbReference type="InterPro" id="IPR002035">
    <property type="entry name" value="VWF_A"/>
</dbReference>
<feature type="transmembrane region" description="Helical" evidence="5">
    <location>
        <begin position="6"/>
        <end position="25"/>
    </location>
</feature>
<dbReference type="EMBL" id="JACHMN010000002">
    <property type="protein sequence ID" value="MBB5870136.1"/>
    <property type="molecule type" value="Genomic_DNA"/>
</dbReference>
<dbReference type="InterPro" id="IPR024163">
    <property type="entry name" value="Aerotolerance_reg_N"/>
</dbReference>
<evidence type="ECO:0000259" key="6">
    <source>
        <dbReference type="PROSITE" id="PS50234"/>
    </source>
</evidence>
<keyword evidence="1" id="KW-1003">Cell membrane</keyword>
<protein>
    <submittedName>
        <fullName evidence="7">Ca-activated chloride channel family protein</fullName>
    </submittedName>
</protein>
<name>A0A841BRW6_9ACTN</name>
<proteinExistence type="predicted"/>
<reference evidence="7 8" key="1">
    <citation type="submission" date="2020-08" db="EMBL/GenBank/DDBJ databases">
        <title>Sequencing the genomes of 1000 actinobacteria strains.</title>
        <authorList>
            <person name="Klenk H.-P."/>
        </authorList>
    </citation>
    <scope>NUCLEOTIDE SEQUENCE [LARGE SCALE GENOMIC DNA]</scope>
    <source>
        <strain evidence="7 8">DSM 45362</strain>
    </source>
</reference>
<gene>
    <name evidence="7" type="ORF">F4553_003515</name>
</gene>
<organism evidence="7 8">
    <name type="scientific">Allocatelliglobosispora scoriae</name>
    <dbReference type="NCBI Taxonomy" id="643052"/>
    <lineage>
        <taxon>Bacteria</taxon>
        <taxon>Bacillati</taxon>
        <taxon>Actinomycetota</taxon>
        <taxon>Actinomycetes</taxon>
        <taxon>Micromonosporales</taxon>
        <taxon>Micromonosporaceae</taxon>
        <taxon>Allocatelliglobosispora</taxon>
    </lineage>
</organism>
<evidence type="ECO:0000256" key="4">
    <source>
        <dbReference type="ARBA" id="ARBA00023136"/>
    </source>
</evidence>
<accession>A0A841BRW6</accession>
<evidence type="ECO:0000256" key="3">
    <source>
        <dbReference type="ARBA" id="ARBA00022989"/>
    </source>
</evidence>
<dbReference type="AlphaFoldDB" id="A0A841BRW6"/>
<evidence type="ECO:0000256" key="2">
    <source>
        <dbReference type="ARBA" id="ARBA00022692"/>
    </source>
</evidence>
<feature type="transmembrane region" description="Helical" evidence="5">
    <location>
        <begin position="327"/>
        <end position="349"/>
    </location>
</feature>
<dbReference type="Pfam" id="PF13519">
    <property type="entry name" value="VWA_2"/>
    <property type="match status" value="1"/>
</dbReference>
<dbReference type="SUPFAM" id="SSF53300">
    <property type="entry name" value="vWA-like"/>
    <property type="match status" value="1"/>
</dbReference>
<dbReference type="RefSeq" id="WP_184837299.1">
    <property type="nucleotide sequence ID" value="NZ_JACHMN010000002.1"/>
</dbReference>
<dbReference type="InterPro" id="IPR050768">
    <property type="entry name" value="UPF0353/GerABKA_families"/>
</dbReference>
<dbReference type="PROSITE" id="PS50234">
    <property type="entry name" value="VWFA"/>
    <property type="match status" value="1"/>
</dbReference>
<sequence>MSLTWPLALIALLAVPALLALWWWMSRRRRRVAIRVSSIALIRAALPGRSLWRRRIPVALFVLGLLLVAFSITRPQASIRVPSNSTSVLLAFDVSSSMCSTDVDPNRLTVARAAAREFVEAQEEGTRIGLVTFSGIAGLMVAPTTDKKALLAAIDTLRTSRGTAIGQGILTSIDAIAESNTNVAPTGVVLDAPEGGPPGAIVGYEADTIVVLTDGANTQGVDPIIAAEQAGARRVRIYTIGFGTTTPAPMACSPDQISGGGNGFRGDPGRFGGGGNARNLEIDEPTLQEVAKLTGGEYYRAEDAEQLVDVLTDLPSNIVTQEQEVELTVWFVLGAALLVLLAIVLSLRWNRPTAYRVPRPS</sequence>
<dbReference type="Pfam" id="PF07584">
    <property type="entry name" value="BatA"/>
    <property type="match status" value="1"/>
</dbReference>
<evidence type="ECO:0000313" key="8">
    <source>
        <dbReference type="Proteomes" id="UP000587527"/>
    </source>
</evidence>
<dbReference type="InterPro" id="IPR036465">
    <property type="entry name" value="vWFA_dom_sf"/>
</dbReference>
<keyword evidence="3 5" id="KW-1133">Transmembrane helix</keyword>
<evidence type="ECO:0000256" key="5">
    <source>
        <dbReference type="SAM" id="Phobius"/>
    </source>
</evidence>
<feature type="transmembrane region" description="Helical" evidence="5">
    <location>
        <begin position="56"/>
        <end position="73"/>
    </location>
</feature>
<dbReference type="PANTHER" id="PTHR22550">
    <property type="entry name" value="SPORE GERMINATION PROTEIN"/>
    <property type="match status" value="1"/>
</dbReference>
<dbReference type="Gene3D" id="3.40.50.410">
    <property type="entry name" value="von Willebrand factor, type A domain"/>
    <property type="match status" value="1"/>
</dbReference>
<feature type="domain" description="VWFA" evidence="6">
    <location>
        <begin position="87"/>
        <end position="314"/>
    </location>
</feature>
<dbReference type="Proteomes" id="UP000587527">
    <property type="component" value="Unassembled WGS sequence"/>
</dbReference>
<dbReference type="PANTHER" id="PTHR22550:SF5">
    <property type="entry name" value="LEUCINE ZIPPER PROTEIN 4"/>
    <property type="match status" value="1"/>
</dbReference>
<evidence type="ECO:0000313" key="7">
    <source>
        <dbReference type="EMBL" id="MBB5870136.1"/>
    </source>
</evidence>
<evidence type="ECO:0000256" key="1">
    <source>
        <dbReference type="ARBA" id="ARBA00022475"/>
    </source>
</evidence>
<keyword evidence="4 5" id="KW-0472">Membrane</keyword>
<keyword evidence="8" id="KW-1185">Reference proteome</keyword>
<keyword evidence="2 5" id="KW-0812">Transmembrane</keyword>
<dbReference type="SMART" id="SM00327">
    <property type="entry name" value="VWA"/>
    <property type="match status" value="1"/>
</dbReference>
<comment type="caution">
    <text evidence="7">The sequence shown here is derived from an EMBL/GenBank/DDBJ whole genome shotgun (WGS) entry which is preliminary data.</text>
</comment>